<keyword evidence="4 7" id="KW-0812">Transmembrane</keyword>
<evidence type="ECO:0000256" key="1">
    <source>
        <dbReference type="ARBA" id="ARBA00004651"/>
    </source>
</evidence>
<feature type="transmembrane region" description="Helical" evidence="7">
    <location>
        <begin position="43"/>
        <end position="66"/>
    </location>
</feature>
<comment type="subcellular location">
    <subcellularLocation>
        <location evidence="1 7">Cell membrane</location>
        <topology evidence="1 7">Multi-pass membrane protein</topology>
    </subcellularLocation>
</comment>
<evidence type="ECO:0000313" key="11">
    <source>
        <dbReference type="Proteomes" id="UP000553888"/>
    </source>
</evidence>
<feature type="region of interest" description="Disordered" evidence="8">
    <location>
        <begin position="1"/>
        <end position="30"/>
    </location>
</feature>
<dbReference type="EMBL" id="JACBZY010000001">
    <property type="protein sequence ID" value="NYG99496.1"/>
    <property type="molecule type" value="Genomic_DNA"/>
</dbReference>
<evidence type="ECO:0000259" key="9">
    <source>
        <dbReference type="PROSITE" id="PS50928"/>
    </source>
</evidence>
<dbReference type="RefSeq" id="WP_343046667.1">
    <property type="nucleotide sequence ID" value="NZ_JACBZY010000001.1"/>
</dbReference>
<dbReference type="GO" id="GO:0005886">
    <property type="term" value="C:plasma membrane"/>
    <property type="evidence" value="ECO:0007669"/>
    <property type="project" value="UniProtKB-SubCell"/>
</dbReference>
<comment type="caution">
    <text evidence="10">The sequence shown here is derived from an EMBL/GenBank/DDBJ whole genome shotgun (WGS) entry which is preliminary data.</text>
</comment>
<dbReference type="Proteomes" id="UP000553888">
    <property type="component" value="Unassembled WGS sequence"/>
</dbReference>
<comment type="similarity">
    <text evidence="7">Belongs to the binding-protein-dependent transport system permease family.</text>
</comment>
<organism evidence="10 11">
    <name type="scientific">Schumannella luteola</name>
    <dbReference type="NCBI Taxonomy" id="472059"/>
    <lineage>
        <taxon>Bacteria</taxon>
        <taxon>Bacillati</taxon>
        <taxon>Actinomycetota</taxon>
        <taxon>Actinomycetes</taxon>
        <taxon>Micrococcales</taxon>
        <taxon>Microbacteriaceae</taxon>
        <taxon>Schumannella</taxon>
    </lineage>
</organism>
<dbReference type="AlphaFoldDB" id="A0A852Y952"/>
<feature type="domain" description="ABC transmembrane type-1" evidence="9">
    <location>
        <begin position="104"/>
        <end position="326"/>
    </location>
</feature>
<feature type="transmembrane region" description="Helical" evidence="7">
    <location>
        <begin position="153"/>
        <end position="171"/>
    </location>
</feature>
<evidence type="ECO:0000313" key="10">
    <source>
        <dbReference type="EMBL" id="NYG99496.1"/>
    </source>
</evidence>
<dbReference type="GO" id="GO:0055085">
    <property type="term" value="P:transmembrane transport"/>
    <property type="evidence" value="ECO:0007669"/>
    <property type="project" value="InterPro"/>
</dbReference>
<protein>
    <submittedName>
        <fullName evidence="10">N-acetylglucosamine transport system permease protein</fullName>
    </submittedName>
</protein>
<dbReference type="SUPFAM" id="SSF161098">
    <property type="entry name" value="MetI-like"/>
    <property type="match status" value="1"/>
</dbReference>
<proteinExistence type="inferred from homology"/>
<dbReference type="InterPro" id="IPR035906">
    <property type="entry name" value="MetI-like_sf"/>
</dbReference>
<keyword evidence="6 7" id="KW-0472">Membrane</keyword>
<reference evidence="10 11" key="1">
    <citation type="submission" date="2020-07" db="EMBL/GenBank/DDBJ databases">
        <title>Sequencing the genomes of 1000 actinobacteria strains.</title>
        <authorList>
            <person name="Klenk H.-P."/>
        </authorList>
    </citation>
    <scope>NUCLEOTIDE SEQUENCE [LARGE SCALE GENOMIC DNA]</scope>
    <source>
        <strain evidence="10 11">DSM 23141</strain>
    </source>
</reference>
<evidence type="ECO:0000256" key="6">
    <source>
        <dbReference type="ARBA" id="ARBA00023136"/>
    </source>
</evidence>
<accession>A0A852Y952</accession>
<dbReference type="PANTHER" id="PTHR30193">
    <property type="entry name" value="ABC TRANSPORTER PERMEASE PROTEIN"/>
    <property type="match status" value="1"/>
</dbReference>
<sequence length="341" mass="36504">MSLAGSSDVRGALASAPGGKVTPPRRARRGSGRRVKRWNVDRVTLFIVFLGLPLAIFLIFVISPFIQAAWYALTNFGGFSPTYQFTGPANFIKLLGDHNVLNAFLNNVILALVVPIVTIAIALAFASAVTVAGPSIGPIRGIRGSSFYRVVSFFPYVIPAIIIGIVWSGVLDPSHGILNAVLTSLGLPFDDFAWLGDPATARASLIFVMVWAFVGFYMVLFVASIKSVPAEIYEAARLDGASRWRMTFSITIPQIRDSIQTAYVYLGITALDAYVYAQGLTTSGPATTQVVPQKILLNLFHNGQAGYASAIGVASALVTLLFALVVFSIARAARGRDEGRA</sequence>
<dbReference type="InterPro" id="IPR000515">
    <property type="entry name" value="MetI-like"/>
</dbReference>
<feature type="transmembrane region" description="Helical" evidence="7">
    <location>
        <begin position="203"/>
        <end position="225"/>
    </location>
</feature>
<feature type="transmembrane region" description="Helical" evidence="7">
    <location>
        <begin position="108"/>
        <end position="132"/>
    </location>
</feature>
<dbReference type="CDD" id="cd06261">
    <property type="entry name" value="TM_PBP2"/>
    <property type="match status" value="1"/>
</dbReference>
<feature type="transmembrane region" description="Helical" evidence="7">
    <location>
        <begin position="307"/>
        <end position="330"/>
    </location>
</feature>
<dbReference type="PANTHER" id="PTHR30193:SF41">
    <property type="entry name" value="DIACETYLCHITOBIOSE UPTAKE SYSTEM PERMEASE PROTEIN NGCF"/>
    <property type="match status" value="1"/>
</dbReference>
<evidence type="ECO:0000256" key="4">
    <source>
        <dbReference type="ARBA" id="ARBA00022692"/>
    </source>
</evidence>
<dbReference type="InterPro" id="IPR051393">
    <property type="entry name" value="ABC_transporter_permease"/>
</dbReference>
<keyword evidence="5 7" id="KW-1133">Transmembrane helix</keyword>
<evidence type="ECO:0000256" key="8">
    <source>
        <dbReference type="SAM" id="MobiDB-lite"/>
    </source>
</evidence>
<evidence type="ECO:0000256" key="3">
    <source>
        <dbReference type="ARBA" id="ARBA00022475"/>
    </source>
</evidence>
<name>A0A852Y952_9MICO</name>
<dbReference type="PROSITE" id="PS50928">
    <property type="entry name" value="ABC_TM1"/>
    <property type="match status" value="1"/>
</dbReference>
<keyword evidence="3" id="KW-1003">Cell membrane</keyword>
<keyword evidence="11" id="KW-1185">Reference proteome</keyword>
<gene>
    <name evidence="10" type="ORF">BJ979_002122</name>
</gene>
<keyword evidence="2 7" id="KW-0813">Transport</keyword>
<dbReference type="Gene3D" id="1.10.3720.10">
    <property type="entry name" value="MetI-like"/>
    <property type="match status" value="1"/>
</dbReference>
<evidence type="ECO:0000256" key="2">
    <source>
        <dbReference type="ARBA" id="ARBA00022448"/>
    </source>
</evidence>
<evidence type="ECO:0000256" key="7">
    <source>
        <dbReference type="RuleBase" id="RU363032"/>
    </source>
</evidence>
<dbReference type="Pfam" id="PF00528">
    <property type="entry name" value="BPD_transp_1"/>
    <property type="match status" value="1"/>
</dbReference>
<evidence type="ECO:0000256" key="5">
    <source>
        <dbReference type="ARBA" id="ARBA00022989"/>
    </source>
</evidence>